<proteinExistence type="predicted"/>
<dbReference type="PROSITE" id="PS50262">
    <property type="entry name" value="G_PROTEIN_RECEP_F1_2"/>
    <property type="match status" value="1"/>
</dbReference>
<sequence length="107" mass="11939">MTKCRKVQRGDDEADLSAVTPLLVASYVLCYTPFVVSELILLGRLDLSAAPDWLRTLSSVMSYLDCGLNPLIYCSHQDFREAGLALLWTNRKPLSEPVLTAITKHEL</sequence>
<keyword evidence="2" id="KW-0812">Transmembrane</keyword>
<keyword evidence="7" id="KW-1185">Reference proteome</keyword>
<evidence type="ECO:0000313" key="7">
    <source>
        <dbReference type="Proteomes" id="UP001153269"/>
    </source>
</evidence>
<evidence type="ECO:0000256" key="2">
    <source>
        <dbReference type="ARBA" id="ARBA00022692"/>
    </source>
</evidence>
<dbReference type="GO" id="GO:0016020">
    <property type="term" value="C:membrane"/>
    <property type="evidence" value="ECO:0007669"/>
    <property type="project" value="UniProtKB-SubCell"/>
</dbReference>
<evidence type="ECO:0000259" key="5">
    <source>
        <dbReference type="PROSITE" id="PS50262"/>
    </source>
</evidence>
<evidence type="ECO:0000256" key="1">
    <source>
        <dbReference type="ARBA" id="ARBA00004370"/>
    </source>
</evidence>
<protein>
    <recommendedName>
        <fullName evidence="5">G-protein coupled receptors family 1 profile domain-containing protein</fullName>
    </recommendedName>
</protein>
<keyword evidence="3" id="KW-1133">Transmembrane helix</keyword>
<dbReference type="InterPro" id="IPR017452">
    <property type="entry name" value="GPCR_Rhodpsn_7TM"/>
</dbReference>
<reference evidence="6" key="1">
    <citation type="submission" date="2020-03" db="EMBL/GenBank/DDBJ databases">
        <authorList>
            <person name="Weist P."/>
        </authorList>
    </citation>
    <scope>NUCLEOTIDE SEQUENCE</scope>
</reference>
<organism evidence="6 7">
    <name type="scientific">Pleuronectes platessa</name>
    <name type="common">European plaice</name>
    <dbReference type="NCBI Taxonomy" id="8262"/>
    <lineage>
        <taxon>Eukaryota</taxon>
        <taxon>Metazoa</taxon>
        <taxon>Chordata</taxon>
        <taxon>Craniata</taxon>
        <taxon>Vertebrata</taxon>
        <taxon>Euteleostomi</taxon>
        <taxon>Actinopterygii</taxon>
        <taxon>Neopterygii</taxon>
        <taxon>Teleostei</taxon>
        <taxon>Neoteleostei</taxon>
        <taxon>Acanthomorphata</taxon>
        <taxon>Carangaria</taxon>
        <taxon>Pleuronectiformes</taxon>
        <taxon>Pleuronectoidei</taxon>
        <taxon>Pleuronectidae</taxon>
        <taxon>Pleuronectes</taxon>
    </lineage>
</organism>
<dbReference type="Proteomes" id="UP001153269">
    <property type="component" value="Unassembled WGS sequence"/>
</dbReference>
<dbReference type="EMBL" id="CADEAL010001491">
    <property type="protein sequence ID" value="CAB1432909.1"/>
    <property type="molecule type" value="Genomic_DNA"/>
</dbReference>
<dbReference type="CDD" id="cd00637">
    <property type="entry name" value="7tm_classA_rhodopsin-like"/>
    <property type="match status" value="1"/>
</dbReference>
<keyword evidence="4" id="KW-0472">Membrane</keyword>
<name>A0A9N7UIT1_PLEPL</name>
<accession>A0A9N7UIT1</accession>
<comment type="caution">
    <text evidence="6">The sequence shown here is derived from an EMBL/GenBank/DDBJ whole genome shotgun (WGS) entry which is preliminary data.</text>
</comment>
<dbReference type="Gene3D" id="1.20.1070.10">
    <property type="entry name" value="Rhodopsin 7-helix transmembrane proteins"/>
    <property type="match status" value="1"/>
</dbReference>
<gene>
    <name evidence="6" type="ORF">PLEPLA_LOCUS20996</name>
</gene>
<dbReference type="SUPFAM" id="SSF81321">
    <property type="entry name" value="Family A G protein-coupled receptor-like"/>
    <property type="match status" value="1"/>
</dbReference>
<comment type="subcellular location">
    <subcellularLocation>
        <location evidence="1">Membrane</location>
    </subcellularLocation>
</comment>
<evidence type="ECO:0000256" key="3">
    <source>
        <dbReference type="ARBA" id="ARBA00022989"/>
    </source>
</evidence>
<feature type="domain" description="G-protein coupled receptors family 1 profile" evidence="5">
    <location>
        <begin position="1"/>
        <end position="73"/>
    </location>
</feature>
<evidence type="ECO:0000256" key="4">
    <source>
        <dbReference type="ARBA" id="ARBA00023136"/>
    </source>
</evidence>
<dbReference type="AlphaFoldDB" id="A0A9N7UIT1"/>
<evidence type="ECO:0000313" key="6">
    <source>
        <dbReference type="EMBL" id="CAB1432909.1"/>
    </source>
</evidence>